<dbReference type="Pfam" id="PF13276">
    <property type="entry name" value="HTH_21"/>
    <property type="match status" value="1"/>
</dbReference>
<dbReference type="InterPro" id="IPR009057">
    <property type="entry name" value="Homeodomain-like_sf"/>
</dbReference>
<feature type="domain" description="Integrase catalytic" evidence="1">
    <location>
        <begin position="345"/>
        <end position="407"/>
    </location>
</feature>
<dbReference type="EMBL" id="BMZC01000025">
    <property type="protein sequence ID" value="GGZ83781.1"/>
    <property type="molecule type" value="Genomic_DNA"/>
</dbReference>
<reference evidence="2" key="1">
    <citation type="journal article" date="2014" name="Int. J. Syst. Evol. Microbiol.">
        <title>Complete genome sequence of Corynebacterium casei LMG S-19264T (=DSM 44701T), isolated from a smear-ripened cheese.</title>
        <authorList>
            <consortium name="US DOE Joint Genome Institute (JGI-PGF)"/>
            <person name="Walter F."/>
            <person name="Albersmeier A."/>
            <person name="Kalinowski J."/>
            <person name="Ruckert C."/>
        </authorList>
    </citation>
    <scope>NUCLEOTIDE SEQUENCE</scope>
    <source>
        <strain evidence="2">KCTC 32337</strain>
    </source>
</reference>
<evidence type="ECO:0000313" key="3">
    <source>
        <dbReference type="Proteomes" id="UP000622604"/>
    </source>
</evidence>
<proteinExistence type="predicted"/>
<accession>A0A8H9M5X6</accession>
<dbReference type="AlphaFoldDB" id="A0A8H9M5X6"/>
<dbReference type="Proteomes" id="UP000622604">
    <property type="component" value="Unassembled WGS sequence"/>
</dbReference>
<dbReference type="SUPFAM" id="SSF46689">
    <property type="entry name" value="Homeodomain-like"/>
    <property type="match status" value="1"/>
</dbReference>
<protein>
    <submittedName>
        <fullName evidence="2">Transposase</fullName>
    </submittedName>
</protein>
<dbReference type="GO" id="GO:0015074">
    <property type="term" value="P:DNA integration"/>
    <property type="evidence" value="ECO:0007669"/>
    <property type="project" value="InterPro"/>
</dbReference>
<dbReference type="NCBIfam" id="NF033516">
    <property type="entry name" value="transpos_IS3"/>
    <property type="match status" value="1"/>
</dbReference>
<dbReference type="SUPFAM" id="SSF53098">
    <property type="entry name" value="Ribonuclease H-like"/>
    <property type="match status" value="1"/>
</dbReference>
<evidence type="ECO:0000313" key="2">
    <source>
        <dbReference type="EMBL" id="GGZ83781.1"/>
    </source>
</evidence>
<gene>
    <name evidence="2" type="primary">tnp</name>
    <name evidence="2" type="ORF">GCM10011274_46650</name>
</gene>
<organism evidence="2 3">
    <name type="scientific">Paraglaciecola chathamensis</name>
    <dbReference type="NCBI Taxonomy" id="368405"/>
    <lineage>
        <taxon>Bacteria</taxon>
        <taxon>Pseudomonadati</taxon>
        <taxon>Pseudomonadota</taxon>
        <taxon>Gammaproteobacteria</taxon>
        <taxon>Alteromonadales</taxon>
        <taxon>Alteromonadaceae</taxon>
        <taxon>Paraglaciecola</taxon>
    </lineage>
</organism>
<name>A0A8H9M5X6_9ALTE</name>
<dbReference type="InterPro" id="IPR001584">
    <property type="entry name" value="Integrase_cat-core"/>
</dbReference>
<dbReference type="Pfam" id="PF00665">
    <property type="entry name" value="rve"/>
    <property type="match status" value="1"/>
</dbReference>
<dbReference type="PANTHER" id="PTHR46889">
    <property type="entry name" value="TRANSPOSASE INSF FOR INSERTION SEQUENCE IS3B-RELATED"/>
    <property type="match status" value="1"/>
</dbReference>
<evidence type="ECO:0000259" key="1">
    <source>
        <dbReference type="PROSITE" id="PS50994"/>
    </source>
</evidence>
<comment type="caution">
    <text evidence="2">The sequence shown here is derived from an EMBL/GenBank/DDBJ whole genome shotgun (WGS) entry which is preliminary data.</text>
</comment>
<sequence length="407" mass="47613">MYSYKERIKAVELYIKLGRKASVAVRMLGYPSKKYLRQWVLIYDETGDLPKNFKRKPTYTTAQKQAVIDHYLNNGQCFTHTQKVMGYPCAHTFNKWHDELKFQKSHRRKKGKSQQRLFSKEEKKAAVIELCTRTDSADALAKNIGVSRESLYIWKDQLLPPEYTNTMANKNLSLKNANSPQLEEQLKDLHLHMHKLQLEHDILKKANDLLKKEQGISHERLTNQEKTTLIDALRDKHCFKELLKTVKLPRSSYFYHKARRKLPEKYKEARESITDIFNTNYQCYGYRRIHAEVRKLGISIAEKVIRRLMQEENLIPHSSRKRRQYNSYYGEISPPASNLINRDFHSNAPNTKWLTDISEFQIPAGKVYLSPIVDCFDGMVVSWKTGKRPNAELVNTMLDDAIVTFGP</sequence>
<dbReference type="InterPro" id="IPR048020">
    <property type="entry name" value="Transpos_IS3"/>
</dbReference>
<dbReference type="PANTHER" id="PTHR46889:SF4">
    <property type="entry name" value="TRANSPOSASE INSO FOR INSERTION SEQUENCE ELEMENT IS911B-RELATED"/>
    <property type="match status" value="1"/>
</dbReference>
<dbReference type="InterPro" id="IPR025948">
    <property type="entry name" value="HTH-like_dom"/>
</dbReference>
<dbReference type="InterPro" id="IPR050900">
    <property type="entry name" value="Transposase_IS3/IS150/IS904"/>
</dbReference>
<dbReference type="PROSITE" id="PS50994">
    <property type="entry name" value="INTEGRASE"/>
    <property type="match status" value="1"/>
</dbReference>
<dbReference type="InterPro" id="IPR012337">
    <property type="entry name" value="RNaseH-like_sf"/>
</dbReference>
<reference evidence="2" key="2">
    <citation type="submission" date="2020-09" db="EMBL/GenBank/DDBJ databases">
        <authorList>
            <person name="Sun Q."/>
            <person name="Kim S."/>
        </authorList>
    </citation>
    <scope>NUCLEOTIDE SEQUENCE</scope>
    <source>
        <strain evidence="2">KCTC 32337</strain>
    </source>
</reference>